<name>A0A0E9XRS1_ANGAN</name>
<accession>A0A0E9XRS1</accession>
<sequence length="14" mass="1539">MKVPVQLLTAARLV</sequence>
<reference evidence="1" key="2">
    <citation type="journal article" date="2015" name="Fish Shellfish Immunol.">
        <title>Early steps in the European eel (Anguilla anguilla)-Vibrio vulnificus interaction in the gills: Role of the RtxA13 toxin.</title>
        <authorList>
            <person name="Callol A."/>
            <person name="Pajuelo D."/>
            <person name="Ebbesson L."/>
            <person name="Teles M."/>
            <person name="MacKenzie S."/>
            <person name="Amaro C."/>
        </authorList>
    </citation>
    <scope>NUCLEOTIDE SEQUENCE</scope>
</reference>
<evidence type="ECO:0000313" key="1">
    <source>
        <dbReference type="EMBL" id="JAI04379.1"/>
    </source>
</evidence>
<reference evidence="1" key="1">
    <citation type="submission" date="2014-11" db="EMBL/GenBank/DDBJ databases">
        <authorList>
            <person name="Amaro Gonzalez C."/>
        </authorList>
    </citation>
    <scope>NUCLEOTIDE SEQUENCE</scope>
</reference>
<dbReference type="EMBL" id="GBXM01004199">
    <property type="protein sequence ID" value="JAI04379.1"/>
    <property type="molecule type" value="Transcribed_RNA"/>
</dbReference>
<organism evidence="1">
    <name type="scientific">Anguilla anguilla</name>
    <name type="common">European freshwater eel</name>
    <name type="synonym">Muraena anguilla</name>
    <dbReference type="NCBI Taxonomy" id="7936"/>
    <lineage>
        <taxon>Eukaryota</taxon>
        <taxon>Metazoa</taxon>
        <taxon>Chordata</taxon>
        <taxon>Craniata</taxon>
        <taxon>Vertebrata</taxon>
        <taxon>Euteleostomi</taxon>
        <taxon>Actinopterygii</taxon>
        <taxon>Neopterygii</taxon>
        <taxon>Teleostei</taxon>
        <taxon>Anguilliformes</taxon>
        <taxon>Anguillidae</taxon>
        <taxon>Anguilla</taxon>
    </lineage>
</organism>
<proteinExistence type="predicted"/>
<protein>
    <submittedName>
        <fullName evidence="1">Uncharacterized protein</fullName>
    </submittedName>
</protein>